<proteinExistence type="predicted"/>
<dbReference type="HOGENOM" id="CLU_1500067_0_0_1"/>
<protein>
    <submittedName>
        <fullName evidence="2">Uncharacterized protein</fullName>
    </submittedName>
</protein>
<evidence type="ECO:0000313" key="2">
    <source>
        <dbReference type="EnsemblPlants" id="Bo5g122900.1"/>
    </source>
</evidence>
<organism evidence="2 3">
    <name type="scientific">Brassica oleracea var. oleracea</name>
    <dbReference type="NCBI Taxonomy" id="109376"/>
    <lineage>
        <taxon>Eukaryota</taxon>
        <taxon>Viridiplantae</taxon>
        <taxon>Streptophyta</taxon>
        <taxon>Embryophyta</taxon>
        <taxon>Tracheophyta</taxon>
        <taxon>Spermatophyta</taxon>
        <taxon>Magnoliopsida</taxon>
        <taxon>eudicotyledons</taxon>
        <taxon>Gunneridae</taxon>
        <taxon>Pentapetalae</taxon>
        <taxon>rosids</taxon>
        <taxon>malvids</taxon>
        <taxon>Brassicales</taxon>
        <taxon>Brassicaceae</taxon>
        <taxon>Brassiceae</taxon>
        <taxon>Brassica</taxon>
    </lineage>
</organism>
<keyword evidence="1" id="KW-0812">Transmembrane</keyword>
<sequence>LIFSLSFSSFSSRSRLHASSSPLSSLIISSISLLLISSMKKRQSKHQQSLWMNSCVEPTIDDYQKTQHEDIAYYRHCSVKLLNRVGLKVKLVSTWVLHGCVHNVSDGRRWRAWRSGGGTWMTRQKILMAEEAEKLHGGGGRGQDKAWSRRVGGVRQRSRWSTGGVCRRRQRRWRRRRRRE</sequence>
<keyword evidence="1" id="KW-1133">Transmembrane helix</keyword>
<evidence type="ECO:0000256" key="1">
    <source>
        <dbReference type="SAM" id="Phobius"/>
    </source>
</evidence>
<dbReference type="AlphaFoldDB" id="A0A0D3CJ97"/>
<keyword evidence="1" id="KW-0472">Membrane</keyword>
<dbReference type="Proteomes" id="UP000032141">
    <property type="component" value="Chromosome C5"/>
</dbReference>
<reference evidence="2" key="2">
    <citation type="submission" date="2015-03" db="UniProtKB">
        <authorList>
            <consortium name="EnsemblPlants"/>
        </authorList>
    </citation>
    <scope>IDENTIFICATION</scope>
</reference>
<dbReference type="Gramene" id="Bo5g122900.1">
    <property type="protein sequence ID" value="Bo5g122900.1"/>
    <property type="gene ID" value="Bo5g122900"/>
</dbReference>
<reference evidence="2 3" key="1">
    <citation type="journal article" date="2014" name="Genome Biol.">
        <title>Transcriptome and methylome profiling reveals relics of genome dominance in the mesopolyploid Brassica oleracea.</title>
        <authorList>
            <person name="Parkin I.A."/>
            <person name="Koh C."/>
            <person name="Tang H."/>
            <person name="Robinson S.J."/>
            <person name="Kagale S."/>
            <person name="Clarke W.E."/>
            <person name="Town C.D."/>
            <person name="Nixon J."/>
            <person name="Krishnakumar V."/>
            <person name="Bidwell S.L."/>
            <person name="Denoeud F."/>
            <person name="Belcram H."/>
            <person name="Links M.G."/>
            <person name="Just J."/>
            <person name="Clarke C."/>
            <person name="Bender T."/>
            <person name="Huebert T."/>
            <person name="Mason A.S."/>
            <person name="Pires J.C."/>
            <person name="Barker G."/>
            <person name="Moore J."/>
            <person name="Walley P.G."/>
            <person name="Manoli S."/>
            <person name="Batley J."/>
            <person name="Edwards D."/>
            <person name="Nelson M.N."/>
            <person name="Wang X."/>
            <person name="Paterson A.H."/>
            <person name="King G."/>
            <person name="Bancroft I."/>
            <person name="Chalhoub B."/>
            <person name="Sharpe A.G."/>
        </authorList>
    </citation>
    <scope>NUCLEOTIDE SEQUENCE</scope>
    <source>
        <strain evidence="2 3">cv. TO1000</strain>
    </source>
</reference>
<evidence type="ECO:0000313" key="3">
    <source>
        <dbReference type="Proteomes" id="UP000032141"/>
    </source>
</evidence>
<keyword evidence="3" id="KW-1185">Reference proteome</keyword>
<name>A0A0D3CJ97_BRAOL</name>
<dbReference type="EnsemblPlants" id="Bo5g122900.1">
    <property type="protein sequence ID" value="Bo5g122900.1"/>
    <property type="gene ID" value="Bo5g122900"/>
</dbReference>
<accession>A0A0D3CJ97</accession>
<feature type="transmembrane region" description="Helical" evidence="1">
    <location>
        <begin position="20"/>
        <end position="39"/>
    </location>
</feature>